<dbReference type="InterPro" id="IPR000300">
    <property type="entry name" value="IPPc"/>
</dbReference>
<keyword evidence="23" id="KW-1185">Reference proteome</keyword>
<comment type="similarity">
    <text evidence="6">Belongs to the inositol 1,4,5-trisphosphate 5-phosphatase family.</text>
</comment>
<evidence type="ECO:0000313" key="24">
    <source>
        <dbReference type="RefSeq" id="XP_022093863.1"/>
    </source>
</evidence>
<dbReference type="InterPro" id="IPR057509">
    <property type="entry name" value="C2_SHIP1-2_2nd"/>
</dbReference>
<dbReference type="OMA" id="MTHESKS"/>
<dbReference type="OrthoDB" id="7862313at2759"/>
<dbReference type="Pfam" id="PF24150">
    <property type="entry name" value="C2_SHIP1-2_first"/>
    <property type="match status" value="1"/>
</dbReference>
<evidence type="ECO:0000256" key="6">
    <source>
        <dbReference type="ARBA" id="ARBA00008734"/>
    </source>
</evidence>
<feature type="domain" description="SH2" evidence="21">
    <location>
        <begin position="14"/>
        <end position="109"/>
    </location>
</feature>
<evidence type="ECO:0000256" key="14">
    <source>
        <dbReference type="ARBA" id="ARBA00023130"/>
    </source>
</evidence>
<name>A0A8B7YKS3_ACAPL</name>
<evidence type="ECO:0000259" key="21">
    <source>
        <dbReference type="PROSITE" id="PS50001"/>
    </source>
</evidence>
<dbReference type="Pfam" id="PF00536">
    <property type="entry name" value="SAM_1"/>
    <property type="match status" value="1"/>
</dbReference>
<feature type="domain" description="SAM" evidence="22">
    <location>
        <begin position="1219"/>
        <end position="1283"/>
    </location>
</feature>
<evidence type="ECO:0000256" key="9">
    <source>
        <dbReference type="ARBA" id="ARBA00022553"/>
    </source>
</evidence>
<evidence type="ECO:0000256" key="13">
    <source>
        <dbReference type="ARBA" id="ARBA00022999"/>
    </source>
</evidence>
<sequence length="1284" mass="142842">MSIPAPGAPLAYPWYHGSITRLQTEECLMRANRTGSFLVRDSESFKGAYVLSVLCEGRIYQYRILPDGNGYLIKSSDATKQHTFSNVPELIQSYSITNNGLCCPLRYPTEAPKVETEEEQDSDDEPTEEEESDSFSMASPTDIALHTLRSRLEYLDQTALDGQFLEKLRDYMSSKAKQDYEDVKAGATTAGHLRQLVLSSARELTKQLDLFLAKMKALQQLFELSSVPSKTSSANETGNDLKQLFSRLGECQARVTSLENKAVATYLELSKGEVRIPVTPAKPQQASTEAPEKEPELPEMEPDPLIGGADNTYTGGLTTSDGISGGDTLKVHTLPNLTMSVTPFEVKVEGLTVGALKNTKVKLTVDVAHGTLSILKHFGKDMKEEMTSYTHDKIVQLIKSRGTNTKLQIRFSNGKKKEYSFEDAKKRETFCQLIQYMKMSHSYSKEVDQISVFIGTWNMGAAMPPTNITSWLTCQGQGKTRDPSMAAMPHDIYVIGTQEFKSAAINDKDWISRVKMEIGQLNGLNKKEYVTAATASLWGLRLAVLVNKDHEHQISHVRDSFVRTGIANTLGNKGAVGVSLLFSGTSFCFINAHLTSGTEKCTRRNNNYHDIIRGLSLSSKGMSLFDLTNQFHHIFFLGDLNYRIEWNVPEILRNIAYMNYADLFKHEQLKREKDKGNIFVDFSEEDISFPPTYRYKLGDRTSYDYKKIKKTMVRINEPSWCDRVIWRSYPGTHIVNTTYGCTTDITTSDHSPVFATFDVGIAATTVIPKGGSAQNAEIVFTSAEAIITTSMCGMFYLEFISSCLEAGSGKSEMNRTCTQEQMGSKMACIKPSWSSEELPKLTPILSDFDYLEEQHILMAIKSSDSEESYGEFVVSLKDKISSTPVPFHAVLTHQGHRTGEISGALHVKARDESLYDGSRKTKTYELVLFEDKEKGDGLPSAADAKGKTKKASAPKIPGIESPPTDITDALLHPVNRRHRQNGESMTVKASPETTPIGVKGEDTDGVPPPLPPPRRGASPVTPDVIQSNELTTRQLKPPKQLSLETSLTSDMSKPSLRACLSNPGDREPWDTTLILTRAKSPLAGCWDNHLPRLERPLPIPPPPEIHDCPPRADPALRSPPALQAITRGIPKKPARKQSPGKVRQLRAQFEKSNHNEEGSPENAKIFLEEGGKPPLPQRMGEVRPSEDILIEGLPPPLPAKSKTPPKSQMSDMEEYEVLRRPSTIMEWLMNLGLPQYGHQLLNSGWDSVTYLDGITDRDLLECQIDSKEHRLRMLDSIKNMPIAK</sequence>
<keyword evidence="9" id="KW-0597">Phosphoprotein</keyword>
<comment type="subcellular location">
    <subcellularLocation>
        <location evidence="4">Cell projection</location>
        <location evidence="4">Filopodium</location>
    </subcellularLocation>
    <subcellularLocation>
        <location evidence="5">Cell projection</location>
        <location evidence="5">Lamellipodium</location>
    </subcellularLocation>
    <subcellularLocation>
        <location evidence="2">Cytoplasm</location>
        <location evidence="2">Cytoskeleton</location>
    </subcellularLocation>
    <subcellularLocation>
        <location evidence="1">Membrane</location>
        <topology evidence="1">Peripheral membrane protein</topology>
    </subcellularLocation>
    <subcellularLocation>
        <location evidence="3">Nucleus speckle</location>
    </subcellularLocation>
</comment>
<dbReference type="GO" id="GO:0050776">
    <property type="term" value="P:regulation of immune response"/>
    <property type="evidence" value="ECO:0007669"/>
    <property type="project" value="TreeGrafter"/>
</dbReference>
<dbReference type="InterPro" id="IPR036691">
    <property type="entry name" value="Endo/exonu/phosph_ase_sf"/>
</dbReference>
<keyword evidence="11" id="KW-0378">Hydrolase</keyword>
<feature type="compositionally biased region" description="Acidic residues" evidence="20">
    <location>
        <begin position="116"/>
        <end position="133"/>
    </location>
</feature>
<evidence type="ECO:0000256" key="1">
    <source>
        <dbReference type="ARBA" id="ARBA00004170"/>
    </source>
</evidence>
<keyword evidence="13 18" id="KW-0727">SH2 domain</keyword>
<dbReference type="PANTHER" id="PTHR46051">
    <property type="entry name" value="SH2 DOMAIN-CONTAINING PROTEIN"/>
    <property type="match status" value="1"/>
</dbReference>
<evidence type="ECO:0000313" key="25">
    <source>
        <dbReference type="RefSeq" id="XP_022093864.1"/>
    </source>
</evidence>
<dbReference type="GO" id="GO:0045087">
    <property type="term" value="P:innate immune response"/>
    <property type="evidence" value="ECO:0007669"/>
    <property type="project" value="UniProtKB-KW"/>
</dbReference>
<dbReference type="GO" id="GO:0002250">
    <property type="term" value="P:adaptive immune response"/>
    <property type="evidence" value="ECO:0007669"/>
    <property type="project" value="UniProtKB-KW"/>
</dbReference>
<dbReference type="Gene3D" id="3.30.505.10">
    <property type="entry name" value="SH2 domain"/>
    <property type="match status" value="1"/>
</dbReference>
<keyword evidence="19" id="KW-0175">Coiled coil</keyword>
<keyword evidence="8" id="KW-0963">Cytoplasm</keyword>
<dbReference type="InterPro" id="IPR036860">
    <property type="entry name" value="SH2_dom_sf"/>
</dbReference>
<evidence type="ECO:0000256" key="4">
    <source>
        <dbReference type="ARBA" id="ARBA00004486"/>
    </source>
</evidence>
<dbReference type="Pfam" id="PF24147">
    <property type="entry name" value="C2_SHIP1-2_2nd"/>
    <property type="match status" value="1"/>
</dbReference>
<dbReference type="GeneID" id="110981025"/>
<evidence type="ECO:0000256" key="10">
    <source>
        <dbReference type="ARBA" id="ARBA00022588"/>
    </source>
</evidence>
<organism evidence="23 24">
    <name type="scientific">Acanthaster planci</name>
    <name type="common">Crown-of-thorns starfish</name>
    <dbReference type="NCBI Taxonomy" id="133434"/>
    <lineage>
        <taxon>Eukaryota</taxon>
        <taxon>Metazoa</taxon>
        <taxon>Echinodermata</taxon>
        <taxon>Eleutherozoa</taxon>
        <taxon>Asterozoa</taxon>
        <taxon>Asteroidea</taxon>
        <taxon>Valvatacea</taxon>
        <taxon>Valvatida</taxon>
        <taxon>Acanthasteridae</taxon>
        <taxon>Acanthaster</taxon>
    </lineage>
</organism>
<evidence type="ECO:0000256" key="20">
    <source>
        <dbReference type="SAM" id="MobiDB-lite"/>
    </source>
</evidence>
<dbReference type="GO" id="GO:0016020">
    <property type="term" value="C:membrane"/>
    <property type="evidence" value="ECO:0007669"/>
    <property type="project" value="UniProtKB-SubCell"/>
</dbReference>
<dbReference type="InterPro" id="IPR013761">
    <property type="entry name" value="SAM/pointed_sf"/>
</dbReference>
<dbReference type="PROSITE" id="PS50001">
    <property type="entry name" value="SH2"/>
    <property type="match status" value="1"/>
</dbReference>
<dbReference type="RefSeq" id="XP_022093864.1">
    <property type="nucleotide sequence ID" value="XM_022238172.1"/>
</dbReference>
<dbReference type="EC" id="3.1.3.86" evidence="7"/>
<keyword evidence="12" id="KW-0391">Immunity</keyword>
<evidence type="ECO:0000256" key="8">
    <source>
        <dbReference type="ARBA" id="ARBA00022490"/>
    </source>
</evidence>
<feature type="region of interest" description="Disordered" evidence="20">
    <location>
        <begin position="280"/>
        <end position="299"/>
    </location>
</feature>
<dbReference type="Gene3D" id="1.10.150.50">
    <property type="entry name" value="Transcription Factor, Ets-1"/>
    <property type="match status" value="1"/>
</dbReference>
<protein>
    <recommendedName>
        <fullName evidence="7">phosphatidylinositol-3,4,5-trisphosphate 5-phosphatase</fullName>
        <ecNumber evidence="7">3.1.3.86</ecNumber>
    </recommendedName>
</protein>
<evidence type="ECO:0000256" key="3">
    <source>
        <dbReference type="ARBA" id="ARBA00004324"/>
    </source>
</evidence>
<dbReference type="PROSITE" id="PS50105">
    <property type="entry name" value="SAM_DOMAIN"/>
    <property type="match status" value="1"/>
</dbReference>
<keyword evidence="17" id="KW-0966">Cell projection</keyword>
<dbReference type="GO" id="GO:0046856">
    <property type="term" value="P:phosphatidylinositol dephosphorylation"/>
    <property type="evidence" value="ECO:0007669"/>
    <property type="project" value="InterPro"/>
</dbReference>
<dbReference type="Pfam" id="PF00017">
    <property type="entry name" value="SH2"/>
    <property type="match status" value="1"/>
</dbReference>
<dbReference type="PRINTS" id="PR00401">
    <property type="entry name" value="SH2DOMAIN"/>
</dbReference>
<dbReference type="InterPro" id="IPR057510">
    <property type="entry name" value="C2_SHIP1-2_first"/>
</dbReference>
<feature type="region of interest" description="Disordered" evidence="20">
    <location>
        <begin position="111"/>
        <end position="138"/>
    </location>
</feature>
<evidence type="ECO:0000256" key="18">
    <source>
        <dbReference type="PROSITE-ProRule" id="PRU00191"/>
    </source>
</evidence>
<accession>A0A8B7YKS3</accession>
<evidence type="ECO:0000256" key="5">
    <source>
        <dbReference type="ARBA" id="ARBA00004510"/>
    </source>
</evidence>
<evidence type="ECO:0000256" key="7">
    <source>
        <dbReference type="ARBA" id="ARBA00012981"/>
    </source>
</evidence>
<evidence type="ECO:0000256" key="16">
    <source>
        <dbReference type="ARBA" id="ARBA00023212"/>
    </source>
</evidence>
<dbReference type="SMART" id="SM00252">
    <property type="entry name" value="SH2"/>
    <property type="match status" value="1"/>
</dbReference>
<feature type="region of interest" description="Disordered" evidence="20">
    <location>
        <begin position="1125"/>
        <end position="1144"/>
    </location>
</feature>
<dbReference type="GO" id="GO:0005856">
    <property type="term" value="C:cytoskeleton"/>
    <property type="evidence" value="ECO:0007669"/>
    <property type="project" value="UniProtKB-SubCell"/>
</dbReference>
<feature type="region of interest" description="Disordered" evidence="20">
    <location>
        <begin position="935"/>
        <end position="1064"/>
    </location>
</feature>
<feature type="coiled-coil region" evidence="19">
    <location>
        <begin position="201"/>
        <end position="261"/>
    </location>
</feature>
<reference evidence="24 25" key="1">
    <citation type="submission" date="2025-04" db="UniProtKB">
        <authorList>
            <consortium name="RefSeq"/>
        </authorList>
    </citation>
    <scope>IDENTIFICATION</scope>
</reference>
<feature type="compositionally biased region" description="Polar residues" evidence="20">
    <location>
        <begin position="1024"/>
        <end position="1034"/>
    </location>
</feature>
<keyword evidence="10" id="KW-0399">Innate immunity</keyword>
<dbReference type="InterPro" id="IPR001660">
    <property type="entry name" value="SAM"/>
</dbReference>
<dbReference type="GO" id="GO:0034485">
    <property type="term" value="F:phosphatidylinositol-3,4,5-trisphosphate 5-phosphatase activity"/>
    <property type="evidence" value="ECO:0007669"/>
    <property type="project" value="UniProtKB-EC"/>
</dbReference>
<evidence type="ECO:0000256" key="2">
    <source>
        <dbReference type="ARBA" id="ARBA00004245"/>
    </source>
</evidence>
<evidence type="ECO:0000256" key="12">
    <source>
        <dbReference type="ARBA" id="ARBA00022859"/>
    </source>
</evidence>
<dbReference type="PANTHER" id="PTHR46051:SF1">
    <property type="entry name" value="INOSITOL POLYPHOSPHATE-RELATED PHOSPHATASE DOMAIN-CONTAINING PROTEIN"/>
    <property type="match status" value="1"/>
</dbReference>
<keyword evidence="16" id="KW-0206">Cytoskeleton</keyword>
<dbReference type="InterPro" id="IPR000980">
    <property type="entry name" value="SH2"/>
</dbReference>
<evidence type="ECO:0000256" key="11">
    <source>
        <dbReference type="ARBA" id="ARBA00022801"/>
    </source>
</evidence>
<dbReference type="SMART" id="SM00454">
    <property type="entry name" value="SAM"/>
    <property type="match status" value="1"/>
</dbReference>
<proteinExistence type="inferred from homology"/>
<gene>
    <name evidence="24 25" type="primary">LOC110981025</name>
</gene>
<feature type="region of interest" description="Disordered" evidence="20">
    <location>
        <begin position="1191"/>
        <end position="1213"/>
    </location>
</feature>
<evidence type="ECO:0000256" key="17">
    <source>
        <dbReference type="ARBA" id="ARBA00023273"/>
    </source>
</evidence>
<keyword evidence="15" id="KW-0472">Membrane</keyword>
<dbReference type="GO" id="GO:0009966">
    <property type="term" value="P:regulation of signal transduction"/>
    <property type="evidence" value="ECO:0007669"/>
    <property type="project" value="TreeGrafter"/>
</dbReference>
<dbReference type="KEGG" id="aplc:110981025"/>
<evidence type="ECO:0000256" key="15">
    <source>
        <dbReference type="ARBA" id="ARBA00023136"/>
    </source>
</evidence>
<dbReference type="SUPFAM" id="SSF55550">
    <property type="entry name" value="SH2 domain"/>
    <property type="match status" value="1"/>
</dbReference>
<dbReference type="Gene3D" id="3.60.10.10">
    <property type="entry name" value="Endonuclease/exonuclease/phosphatase"/>
    <property type="match status" value="1"/>
</dbReference>
<dbReference type="SUPFAM" id="SSF56219">
    <property type="entry name" value="DNase I-like"/>
    <property type="match status" value="1"/>
</dbReference>
<keyword evidence="14" id="KW-1064">Adaptive immunity</keyword>
<dbReference type="SMART" id="SM00128">
    <property type="entry name" value="IPPc"/>
    <property type="match status" value="1"/>
</dbReference>
<dbReference type="GO" id="GO:0016607">
    <property type="term" value="C:nuclear speck"/>
    <property type="evidence" value="ECO:0007669"/>
    <property type="project" value="UniProtKB-SubCell"/>
</dbReference>
<evidence type="ECO:0000256" key="19">
    <source>
        <dbReference type="SAM" id="Coils"/>
    </source>
</evidence>
<dbReference type="Proteomes" id="UP000694845">
    <property type="component" value="Unplaced"/>
</dbReference>
<dbReference type="FunFam" id="3.60.10.10:FF:000005">
    <property type="entry name" value="phosphatidylinositol 3,4,5-trisphosphate 5-phosphatase 1"/>
    <property type="match status" value="1"/>
</dbReference>
<dbReference type="RefSeq" id="XP_022093863.1">
    <property type="nucleotide sequence ID" value="XM_022238171.1"/>
</dbReference>
<dbReference type="GO" id="GO:0030175">
    <property type="term" value="C:filopodium"/>
    <property type="evidence" value="ECO:0007669"/>
    <property type="project" value="UniProtKB-SubCell"/>
</dbReference>
<evidence type="ECO:0000313" key="23">
    <source>
        <dbReference type="Proteomes" id="UP000694845"/>
    </source>
</evidence>
<feature type="compositionally biased region" description="Polar residues" evidence="20">
    <location>
        <begin position="1042"/>
        <end position="1052"/>
    </location>
</feature>
<dbReference type="SUPFAM" id="SSF47769">
    <property type="entry name" value="SAM/Pointed domain"/>
    <property type="match status" value="1"/>
</dbReference>
<dbReference type="Pfam" id="PF22669">
    <property type="entry name" value="Exo_endo_phos2"/>
    <property type="match status" value="1"/>
</dbReference>
<dbReference type="GO" id="GO:0030027">
    <property type="term" value="C:lamellipodium"/>
    <property type="evidence" value="ECO:0007669"/>
    <property type="project" value="UniProtKB-SubCell"/>
</dbReference>
<evidence type="ECO:0000259" key="22">
    <source>
        <dbReference type="PROSITE" id="PS50105"/>
    </source>
</evidence>